<feature type="region of interest" description="Disordered" evidence="13">
    <location>
        <begin position="274"/>
        <end position="293"/>
    </location>
</feature>
<dbReference type="PROSITE" id="PS00211">
    <property type="entry name" value="ABC_TRANSPORTER_1"/>
    <property type="match status" value="2"/>
</dbReference>
<dbReference type="InterPro" id="IPR008979">
    <property type="entry name" value="Galactose-bd-like_sf"/>
</dbReference>
<dbReference type="Pfam" id="PF02140">
    <property type="entry name" value="SUEL_Lectin"/>
    <property type="match status" value="1"/>
</dbReference>
<dbReference type="PROSITE" id="PS50893">
    <property type="entry name" value="ABC_TRANSPORTER_2"/>
    <property type="match status" value="2"/>
</dbReference>
<feature type="domain" description="ABC transporter" evidence="15">
    <location>
        <begin position="1930"/>
        <end position="2177"/>
    </location>
</feature>
<dbReference type="SUPFAM" id="SSF53383">
    <property type="entry name" value="PLP-dependent transferases"/>
    <property type="match status" value="1"/>
</dbReference>
<dbReference type="Gene3D" id="2.60.120.740">
    <property type="match status" value="1"/>
</dbReference>
<reference evidence="16" key="1">
    <citation type="journal article" date="2022" name="Int. J. Mol. Sci.">
        <title>Draft Genome of Tanacetum Coccineum: Genomic Comparison of Closely Related Tanacetum-Family Plants.</title>
        <authorList>
            <person name="Yamashiro T."/>
            <person name="Shiraishi A."/>
            <person name="Nakayama K."/>
            <person name="Satake H."/>
        </authorList>
    </citation>
    <scope>NUCLEOTIDE SEQUENCE</scope>
</reference>
<dbReference type="EMBL" id="BQNB010013406">
    <property type="protein sequence ID" value="GJT15572.1"/>
    <property type="molecule type" value="Genomic_DNA"/>
</dbReference>
<dbReference type="Pfam" id="PF03732">
    <property type="entry name" value="Retrotrans_gag"/>
    <property type="match status" value="1"/>
</dbReference>
<dbReference type="Pfam" id="PF07727">
    <property type="entry name" value="RVT_2"/>
    <property type="match status" value="1"/>
</dbReference>
<comment type="cofactor">
    <cofactor evidence="2">
        <name>pyridoxal 5'-phosphate</name>
        <dbReference type="ChEBI" id="CHEBI:597326"/>
    </cofactor>
</comment>
<accession>A0ABQ5BNZ6</accession>
<evidence type="ECO:0000256" key="9">
    <source>
        <dbReference type="ARBA" id="ARBA00022840"/>
    </source>
</evidence>
<evidence type="ECO:0000256" key="13">
    <source>
        <dbReference type="SAM" id="MobiDB-lite"/>
    </source>
</evidence>
<feature type="region of interest" description="Disordered" evidence="13">
    <location>
        <begin position="1782"/>
        <end position="1801"/>
    </location>
</feature>
<keyword evidence="6" id="KW-0808">Transferase</keyword>
<evidence type="ECO:0000313" key="16">
    <source>
        <dbReference type="EMBL" id="GJT15572.1"/>
    </source>
</evidence>
<dbReference type="CDD" id="cd22842">
    <property type="entry name" value="Gal_Rha_Lectin_BGal"/>
    <property type="match status" value="1"/>
</dbReference>
<keyword evidence="9" id="KW-0067">ATP-binding</keyword>
<dbReference type="InterPro" id="IPR015421">
    <property type="entry name" value="PyrdxlP-dep_Trfase_major"/>
</dbReference>
<keyword evidence="7" id="KW-0547">Nucleotide-binding</keyword>
<dbReference type="Pfam" id="PF00005">
    <property type="entry name" value="ABC_tran"/>
    <property type="match status" value="2"/>
</dbReference>
<comment type="similarity">
    <text evidence="3">Belongs to the glycosyl hydrolase 35 family.</text>
</comment>
<evidence type="ECO:0000256" key="12">
    <source>
        <dbReference type="RuleBase" id="RU000675"/>
    </source>
</evidence>
<feature type="compositionally biased region" description="Basic and acidic residues" evidence="13">
    <location>
        <begin position="2177"/>
        <end position="2187"/>
    </location>
</feature>
<comment type="caution">
    <text evidence="16">The sequence shown here is derived from an EMBL/GenBank/DDBJ whole genome shotgun (WGS) entry which is preliminary data.</text>
</comment>
<feature type="compositionally biased region" description="Basic and acidic residues" evidence="13">
    <location>
        <begin position="1854"/>
        <end position="1898"/>
    </location>
</feature>
<dbReference type="InterPro" id="IPR019942">
    <property type="entry name" value="DapL/ALD1"/>
</dbReference>
<feature type="region of interest" description="Disordered" evidence="13">
    <location>
        <begin position="2177"/>
        <end position="2211"/>
    </location>
</feature>
<reference evidence="16" key="2">
    <citation type="submission" date="2022-01" db="EMBL/GenBank/DDBJ databases">
        <authorList>
            <person name="Yamashiro T."/>
            <person name="Shiraishi A."/>
            <person name="Satake H."/>
            <person name="Nakayama K."/>
        </authorList>
    </citation>
    <scope>NUCLEOTIDE SEQUENCE</scope>
</reference>
<dbReference type="InterPro" id="IPR043159">
    <property type="entry name" value="Lectin_gal-bd_sf"/>
</dbReference>
<dbReference type="Proteomes" id="UP001151760">
    <property type="component" value="Unassembled WGS sequence"/>
</dbReference>
<dbReference type="NCBIfam" id="TIGR03542">
    <property type="entry name" value="DAPAT_plant"/>
    <property type="match status" value="1"/>
</dbReference>
<feature type="region of interest" description="Disordered" evidence="13">
    <location>
        <begin position="1809"/>
        <end position="1898"/>
    </location>
</feature>
<dbReference type="InterPro" id="IPR027417">
    <property type="entry name" value="P-loop_NTPase"/>
</dbReference>
<feature type="compositionally biased region" description="Acidic residues" evidence="13">
    <location>
        <begin position="1837"/>
        <end position="1853"/>
    </location>
</feature>
<evidence type="ECO:0000256" key="6">
    <source>
        <dbReference type="ARBA" id="ARBA00022679"/>
    </source>
</evidence>
<dbReference type="InterPro" id="IPR029472">
    <property type="entry name" value="Copia-like_N"/>
</dbReference>
<dbReference type="InterPro" id="IPR015424">
    <property type="entry name" value="PyrdxlP-dep_Trfase"/>
</dbReference>
<evidence type="ECO:0000259" key="15">
    <source>
        <dbReference type="PROSITE" id="PS50893"/>
    </source>
</evidence>
<dbReference type="SUPFAM" id="SSF49785">
    <property type="entry name" value="Galactose-binding domain-like"/>
    <property type="match status" value="2"/>
</dbReference>
<dbReference type="InterPro" id="IPR000922">
    <property type="entry name" value="Lectin_gal-bd_dom"/>
</dbReference>
<dbReference type="InterPro" id="IPR013103">
    <property type="entry name" value="RVT_2"/>
</dbReference>
<keyword evidence="11 12" id="KW-0326">Glycosidase</keyword>
<keyword evidence="17" id="KW-1185">Reference proteome</keyword>
<dbReference type="InterPro" id="IPR003593">
    <property type="entry name" value="AAA+_ATPase"/>
</dbReference>
<dbReference type="InterPro" id="IPR031330">
    <property type="entry name" value="Gly_Hdrlase_35_cat"/>
</dbReference>
<dbReference type="PROSITE" id="PS01182">
    <property type="entry name" value="GLYCOSYL_HYDROL_F35"/>
    <property type="match status" value="1"/>
</dbReference>
<dbReference type="SUPFAM" id="SSF51445">
    <property type="entry name" value="(Trans)glycosidases"/>
    <property type="match status" value="1"/>
</dbReference>
<evidence type="ECO:0000256" key="7">
    <source>
        <dbReference type="ARBA" id="ARBA00022741"/>
    </source>
</evidence>
<dbReference type="Gene3D" id="3.90.1150.10">
    <property type="entry name" value="Aspartate Aminotransferase, domain 1"/>
    <property type="match status" value="1"/>
</dbReference>
<feature type="compositionally biased region" description="Basic and acidic residues" evidence="13">
    <location>
        <begin position="2198"/>
        <end position="2211"/>
    </location>
</feature>
<evidence type="ECO:0000256" key="2">
    <source>
        <dbReference type="ARBA" id="ARBA00001933"/>
    </source>
</evidence>
<dbReference type="PANTHER" id="PTHR43144">
    <property type="entry name" value="AMINOTRANSFERASE"/>
    <property type="match status" value="1"/>
</dbReference>
<dbReference type="SMART" id="SM00382">
    <property type="entry name" value="AAA"/>
    <property type="match status" value="2"/>
</dbReference>
<dbReference type="CDD" id="cd00609">
    <property type="entry name" value="AAT_like"/>
    <property type="match status" value="1"/>
</dbReference>
<dbReference type="Gene3D" id="3.20.20.80">
    <property type="entry name" value="Glycosidases"/>
    <property type="match status" value="1"/>
</dbReference>
<gene>
    <name evidence="16" type="ORF">Tco_0874278</name>
</gene>
<dbReference type="Pfam" id="PF01301">
    <property type="entry name" value="Glyco_hydro_35"/>
    <property type="match status" value="1"/>
</dbReference>
<protein>
    <recommendedName>
        <fullName evidence="4 12">Beta-galactosidase</fullName>
        <ecNumber evidence="4 12">3.2.1.23</ecNumber>
    </recommendedName>
</protein>
<dbReference type="InterPro" id="IPR017871">
    <property type="entry name" value="ABC_transporter-like_CS"/>
</dbReference>
<keyword evidence="8 12" id="KW-0378">Hydrolase</keyword>
<name>A0ABQ5BNZ6_9ASTR</name>
<proteinExistence type="inferred from homology"/>
<evidence type="ECO:0000256" key="5">
    <source>
        <dbReference type="ARBA" id="ARBA00022576"/>
    </source>
</evidence>
<dbReference type="CDD" id="cd03221">
    <property type="entry name" value="ABCF_EF-3"/>
    <property type="match status" value="2"/>
</dbReference>
<dbReference type="EC" id="3.2.1.23" evidence="4 12"/>
<evidence type="ECO:0000256" key="3">
    <source>
        <dbReference type="ARBA" id="ARBA00009809"/>
    </source>
</evidence>
<feature type="domain" description="SUEL-type lectin" evidence="14">
    <location>
        <begin position="1265"/>
        <end position="1344"/>
    </location>
</feature>
<evidence type="ECO:0000256" key="11">
    <source>
        <dbReference type="ARBA" id="ARBA00023295"/>
    </source>
</evidence>
<comment type="catalytic activity">
    <reaction evidence="1 12">
        <text>Hydrolysis of terminal non-reducing beta-D-galactose residues in beta-D-galactosides.</text>
        <dbReference type="EC" id="3.2.1.23"/>
    </reaction>
</comment>
<feature type="domain" description="ABC transporter" evidence="15">
    <location>
        <begin position="2234"/>
        <end position="2467"/>
    </location>
</feature>
<dbReference type="SUPFAM" id="SSF52540">
    <property type="entry name" value="P-loop containing nucleoside triphosphate hydrolases"/>
    <property type="match status" value="2"/>
</dbReference>
<keyword evidence="10" id="KW-0663">Pyridoxal phosphate</keyword>
<dbReference type="InterPro" id="IPR001944">
    <property type="entry name" value="Glycoside_Hdrlase_35"/>
</dbReference>
<dbReference type="Gene3D" id="3.40.640.10">
    <property type="entry name" value="Type I PLP-dependent aspartate aminotransferase-like (Major domain)"/>
    <property type="match status" value="1"/>
</dbReference>
<dbReference type="InterPro" id="IPR017853">
    <property type="entry name" value="GH"/>
</dbReference>
<dbReference type="Gene3D" id="2.60.120.260">
    <property type="entry name" value="Galactose-binding domain-like"/>
    <property type="match status" value="1"/>
</dbReference>
<evidence type="ECO:0000256" key="10">
    <source>
        <dbReference type="ARBA" id="ARBA00022898"/>
    </source>
</evidence>
<organism evidence="16 17">
    <name type="scientific">Tanacetum coccineum</name>
    <dbReference type="NCBI Taxonomy" id="301880"/>
    <lineage>
        <taxon>Eukaryota</taxon>
        <taxon>Viridiplantae</taxon>
        <taxon>Streptophyta</taxon>
        <taxon>Embryophyta</taxon>
        <taxon>Tracheophyta</taxon>
        <taxon>Spermatophyta</taxon>
        <taxon>Magnoliopsida</taxon>
        <taxon>eudicotyledons</taxon>
        <taxon>Gunneridae</taxon>
        <taxon>Pentapetalae</taxon>
        <taxon>asterids</taxon>
        <taxon>campanulids</taxon>
        <taxon>Asterales</taxon>
        <taxon>Asteraceae</taxon>
        <taxon>Asteroideae</taxon>
        <taxon>Anthemideae</taxon>
        <taxon>Anthemidinae</taxon>
        <taxon>Tanacetum</taxon>
    </lineage>
</organism>
<dbReference type="InterPro" id="IPR019801">
    <property type="entry name" value="Glyco_hydro_35_CS"/>
</dbReference>
<dbReference type="InterPro" id="IPR004839">
    <property type="entry name" value="Aminotransferase_I/II_large"/>
</dbReference>
<dbReference type="Pfam" id="PF00155">
    <property type="entry name" value="Aminotran_1_2"/>
    <property type="match status" value="1"/>
</dbReference>
<evidence type="ECO:0000256" key="4">
    <source>
        <dbReference type="ARBA" id="ARBA00012756"/>
    </source>
</evidence>
<evidence type="ECO:0000259" key="14">
    <source>
        <dbReference type="PROSITE" id="PS50228"/>
    </source>
</evidence>
<dbReference type="HAMAP" id="MF_01642">
    <property type="entry name" value="DapL_aminotrans_1"/>
    <property type="match status" value="1"/>
</dbReference>
<dbReference type="Pfam" id="PF14244">
    <property type="entry name" value="Retrotran_gag_3"/>
    <property type="match status" value="1"/>
</dbReference>
<evidence type="ECO:0000256" key="1">
    <source>
        <dbReference type="ARBA" id="ARBA00001412"/>
    </source>
</evidence>
<evidence type="ECO:0000313" key="17">
    <source>
        <dbReference type="Proteomes" id="UP001151760"/>
    </source>
</evidence>
<dbReference type="PRINTS" id="PR00742">
    <property type="entry name" value="GLHYDRLASE35"/>
</dbReference>
<dbReference type="InterPro" id="IPR005162">
    <property type="entry name" value="Retrotrans_gag_dom"/>
</dbReference>
<evidence type="ECO:0000256" key="8">
    <source>
        <dbReference type="ARBA" id="ARBA00022801"/>
    </source>
</evidence>
<dbReference type="InterPro" id="IPR003439">
    <property type="entry name" value="ABC_transporter-like_ATP-bd"/>
</dbReference>
<dbReference type="InterPro" id="IPR048913">
    <property type="entry name" value="BetaGal_gal-bd"/>
</dbReference>
<dbReference type="Pfam" id="PF21467">
    <property type="entry name" value="BetaGal_gal-bd"/>
    <property type="match status" value="1"/>
</dbReference>
<dbReference type="InterPro" id="IPR015422">
    <property type="entry name" value="PyrdxlP-dep_Trfase_small"/>
</dbReference>
<sequence length="2469" mass="275092">MVISSPCLTDIKNWLVQSKRLLLASPKQTALGKDFSNPLIVDSLLKTIWLSMHHVVTMKHWLFQSKRLLLKGDNYHEWSHSFRTTLRARKKFGFVDGTIRQPEETDKDAEGWWTINSLLVSWIRNTIEPSLRSTISHVEIAKILWDDLKDRFSIANGPRVQQLKSDLASCRQKGLTVVSYYGRLKQIWYELANFDQVTTCTCGKCKCDIEKKFAKKQEDEKVHTFLMGLDENVYGTTRSNILAQDPLPNMNKTCFEINGYPEWWGERPRVDKKGGSYEKGTTTGRGKVRGSRGSIRANTVQARGGIGTNTGTSDSNVIPLPGLNSCTTPYDSPLHKIGGNELVNEDTTVHDNQTVRDDDTLSSPQSLNVEEQIQEENLGRWHRKKETSVRLRDYVTNTVKKKSPSRTPYPIVHYVNCDKFSSCHRTFLEAIETKREPVTYYEAIKDKRWRSAMVSELEALERNQTWTIKELPSNKKALGCKWVYKIKYKSDGTIERFKARLVILGNHQVEGIDYNETFAPVAKMVTNEVQLNVLVYVNDLIISGNDSKAITQFRTYLSDCFHMKDLDLVYSVHILSQFMQNPQIEHWEAAIRVVRFLKGSPGQGIMLKSKCDLQLRGWCDVDWGRLPFNKAILTGWLVYLGVSPVSWKTKKQHTVSRSSAEASVSYDHKAIIINGQRRILISGSIHYPRSTPEMWPDLIKKAKEGGLDVIQTYVFWNGHEPEPGKYYFEDRYDLVKFIKLIKEAGLYAHLRIGPYACAEWNFGGFPVWLKYVPGISFRTDNAPFKAAMEKFTRHIVYKMKLEGLYENQGGPIILSQIENEYGPMEYELGDPARAYSKWAANMAVGLKTGVPWIMCKQDDAPDPTAYVYKNKTGGCAAFLANDDKSAFAKVDFQDKHYNLPPWSVSILPDCKNTVYNTARMISEWLPEYLLYAAKFSQEQFSLPPTTDGSGSGYKGLECGEGIWGLGIQGETGEGTSAYALTALPFSNAVAFIAVNVCINDVDPTLTALSAGHALHVFINGQLSGTVYGSLENPKITFNGVVNLRDGLNKISLLSIAVGLPNIGPHFETWNAGVLGPVMLSGLNEGRRDLSWQKWSYKVGLKGEILSLHSLSGSSSVEWVQGSYVAQKQPLTWYKAIFDAPSGDEPLALDMNNMGKGQVWVNGQSIGRYWPAYKAKGNCSTCSYAGYYDEKKCRSNCGEASQRWYHVPRSWLNPRGNLLVVFEELGGIPYGISLVKREVYSVCADIYEWQPSLLNYQAQVSGKATKPLRPKAHLSCSPGRNISYVKFASYGTPEGGCGSFQQGHCHAKNSYDVFNKICVGQESCAVGVSPEVFKGDPCPSVMKKFVLPKMVGIYKSAATSVEDAAKDKTAYKTQVSRNENIAKLQAGYLFPEIRKRVGAHKSKYPDAKIISLGLGDTTQPIPEVISSAMAKRALALSTIEGYSGYGAEKGETQLRARLASTFYSSLGIDEDDIFVSDGAKCGISRIQALFGPNVTMAVQSPAYPAYVDSSVIMGQTGEFQKDVKKYATIEYMECTPENDFFPDLSKVSRTDIIFFCSPSNPTGYAASREQLDQLVKFAKNNGSILVFDSAYAMYVSDNTPKSIFEIPGAKEVAIEIASFSKYAGFTGVRLGWTVVPKELKYSDGFSVATDYNRIVCTSFNGASNIAQAGGLACLSPEGLEAMREMAGFYKENTRIILNTFKSLGFKVYGGKDCPYVWVHFPGQSSWDVFNDILDKTHVVTLPGNGFGPGGEGFIRVSGFGHRNSVLEACQRFVMVNYNTMGKSKANEGGGKSNKDGKKGKPSVSAILASMDQKPNARKPKPKAAPKVQSAYADIDLPPSDDDDDADYLSSEEGDGEIKRKERASHKNLEISSISDKEIKKREKKDRNVAQAAERDKRDALKDDPDAFTVVIGRRVSVLDGQDDADANVKDITVDNFSVSVRGNELLKDASVKISHGRRYGLVGPNGTGKSTLLKLLAWRKIPVPKNIDVLLVEQEVVGDDHTTALAAVVSANEELAMLKKEVASMLEAPEGDEDGADTGEKLAELYDKLQIMGADAAEAQASKILAGLGFTQVKQGHTTESFSGGWRMRIALARALFVQPTLLLLDEPTNHLDLRAVIWLEEYLLRWKKTLIVVSHDRDFLNTVCGEIIHLHDLKLHTYRGNFDDFERGYEQRRKETNKNFETHDKQSKAANRAGNQKQQEKAKQKAKSEAPQKWRDYTVKFHFPEPTELTPPLLQLIDVSCSYLEGEKFGLTDVDFGIDMGTRVAIVGPNGAGKSTLLNLLDPKKDEVAKDVCKVTKGEVRRSPKLRIGRYSQHFVDSLTMYETPVQYLLRLYPDQEGLSKQEAVRAILGKFGLPGKNHLIPIAKLSGGQKARVVFASISMSKPHILLLDEPTNHLDMQSIDALADALDEFTGGVVLVSHDSRLISRVCADEEKSQIWEVDNGVVKEFEGTIEDYKEKLRKEIRAELDD</sequence>
<dbReference type="PROSITE" id="PS50228">
    <property type="entry name" value="SUEL_LECTIN"/>
    <property type="match status" value="1"/>
</dbReference>
<dbReference type="Gene3D" id="3.40.50.300">
    <property type="entry name" value="P-loop containing nucleotide triphosphate hydrolases"/>
    <property type="match status" value="2"/>
</dbReference>
<keyword evidence="5" id="KW-0032">Aminotransferase</keyword>